<dbReference type="InterPro" id="IPR001680">
    <property type="entry name" value="WD40_rpt"/>
</dbReference>
<evidence type="ECO:0000256" key="8">
    <source>
        <dbReference type="ARBA" id="ARBA00041816"/>
    </source>
</evidence>
<comment type="subunit">
    <text evidence="10">Interacts with FTSJ1; the interaction is direct, and required for 2'-O-methylation of position 34 in substrate tRNAs. Interacts with IRS4. Interacts with STK11/LKB1.</text>
</comment>
<dbReference type="InterPro" id="IPR036322">
    <property type="entry name" value="WD40_repeat_dom_sf"/>
</dbReference>
<evidence type="ECO:0000256" key="5">
    <source>
        <dbReference type="ARBA" id="ARBA00022737"/>
    </source>
</evidence>
<evidence type="ECO:0000256" key="6">
    <source>
        <dbReference type="ARBA" id="ARBA00038255"/>
    </source>
</evidence>
<sequence length="1090" mass="121663">MATAWITDPLTSLIEVKEVAERLACCHDWEVLIIKDDIACEGPNLTVYSLRSTGLTPPRLKENVLAGYTIHGIKTFGSADSDPSILGVFGSKGLIVLNFSSRNQEVRLSKVCELRQLHDWIWDVQWLGDDSQSTAYLGIALGHNSVAHYDYMKGQVLKEIHCSEKCILYSAHFVGRTWEDLILISGTVFNQLVIWVMSDQTNEDGRVEPRRRISGHNGVIFSICYDMQRGILASASDDRSLRVWNVVSLTDCSPDVQCLLVLYGHQARVWSVRLLQDNIISIGEDSSCIVWSYNGDIIHNFKGHKGRGIRAIAIQDHLGWVATGGADSGIRLWQIKEKSSPYSNLSKLNFDFSSNNGAPKAIMLADLNCLVIITDLGFIYTYNFISKQWTLVLEDRNYKSYGLLEVVKLADSTLCAIGSITGNIKIFSLSSSRTCKEFKLHEGKVHSLTWVTSSSCLSSDTCNLFSSGPNGLLVWLEVTCVSGDIISVTEKRRFLLPTCKQRWHTCIAFVPEEGLVVCGDRRGSLVVFPMKPSSERMKDELSQSANNPQSCNLYSPEEAIHVLFGLHGKLGVTSVAYHNGFVYSSGRDGFYRQLKVEGPQLVVLRKLKSCKGMEWIERVSFTSDGDLHIIGFHSTDFVVWSTRTNEKLLCIPCGGGHRSWNYKKEGQTVMFAYIKSGDIFIYHSQPSDRFQNVLKEPLHGRELTCVKYVETIKMSSQDHLDILITSSEDTTVNVWAFSGNSKRLSCLSTISDHLSSVKTLALARAKHQDGVLSALLFTAGGRAQIEAYRLLIQAKEDHADVMCQVIHLSSHRLDEHWDRLKNKHRMLKMDPETRYLAITTVDEIPETMKPASSCVYVAAACSDGSVRFFVMSESSRQMILVAESFYHQRCVLKVETFVHTNGNDSRIMLCSAATDGRIALWDISATIPLADRMLEKDHPDCPLQDLGPVCFTIPAHQCGINSLCVQMTKDRQYLVASGGDDNSICVYWLILDHTSQDGSREGVQLLRAVSANSAHAAHVTGLRFLRDDLLVSVSVDQRLTLWNLEDSGLQHVGTKFCHVADVSELDCWTHDKAHLCVLCGQGLEIVKCEL</sequence>
<dbReference type="AlphaFoldDB" id="A0A8J6F9Y2"/>
<comment type="similarity">
    <text evidence="6">Belongs to the WD repeat WDR6 family.</text>
</comment>
<evidence type="ECO:0000256" key="9">
    <source>
        <dbReference type="ARBA" id="ARBA00045751"/>
    </source>
</evidence>
<dbReference type="SMART" id="SM00320">
    <property type="entry name" value="WD40"/>
    <property type="match status" value="10"/>
</dbReference>
<evidence type="ECO:0000313" key="12">
    <source>
        <dbReference type="EMBL" id="KAG9483451.1"/>
    </source>
</evidence>
<feature type="repeat" description="WD" evidence="11">
    <location>
        <begin position="1012"/>
        <end position="1052"/>
    </location>
</feature>
<evidence type="ECO:0000256" key="7">
    <source>
        <dbReference type="ARBA" id="ARBA00040154"/>
    </source>
</evidence>
<dbReference type="InterPro" id="IPR051973">
    <property type="entry name" value="tRNA_Anticodon_Mtase-Reg"/>
</dbReference>
<dbReference type="PRINTS" id="PR00320">
    <property type="entry name" value="GPROTEINBRPT"/>
</dbReference>
<dbReference type="Proteomes" id="UP000770717">
    <property type="component" value="Unassembled WGS sequence"/>
</dbReference>
<keyword evidence="3 11" id="KW-0853">WD repeat</keyword>
<dbReference type="Pfam" id="PF00400">
    <property type="entry name" value="WD40"/>
    <property type="match status" value="4"/>
</dbReference>
<evidence type="ECO:0000256" key="3">
    <source>
        <dbReference type="ARBA" id="ARBA00022574"/>
    </source>
</evidence>
<reference evidence="12" key="1">
    <citation type="thesis" date="2020" institute="ProQuest LLC" country="789 East Eisenhower Parkway, Ann Arbor, MI, USA">
        <title>Comparative Genomics and Chromosome Evolution.</title>
        <authorList>
            <person name="Mudd A.B."/>
        </authorList>
    </citation>
    <scope>NUCLEOTIDE SEQUENCE</scope>
    <source>
        <strain evidence="12">HN-11 Male</strain>
        <tissue evidence="12">Kidney and liver</tissue>
    </source>
</reference>
<name>A0A8J6F9Y2_ELECQ</name>
<protein>
    <recommendedName>
        <fullName evidence="7">tRNA (34-2'-O)-methyltransferase regulator WDR6</fullName>
    </recommendedName>
    <alternativeName>
        <fullName evidence="8">WD repeat-containing protein 6</fullName>
    </alternativeName>
</protein>
<dbReference type="InterPro" id="IPR020472">
    <property type="entry name" value="WD40_PAC1"/>
</dbReference>
<gene>
    <name evidence="12" type="ORF">GDO78_009393</name>
</gene>
<dbReference type="InterPro" id="IPR011044">
    <property type="entry name" value="Quino_amine_DH_bsu"/>
</dbReference>
<evidence type="ECO:0000256" key="10">
    <source>
        <dbReference type="ARBA" id="ARBA00047056"/>
    </source>
</evidence>
<dbReference type="GO" id="GO:0005737">
    <property type="term" value="C:cytoplasm"/>
    <property type="evidence" value="ECO:0007669"/>
    <property type="project" value="UniProtKB-SubCell"/>
</dbReference>
<comment type="function">
    <text evidence="9">Together with methyltransferase FTSJ1, methylates the 2'-O-ribose of nucleotides at position 34 of the tRNA anticodon loop of substrate tRNAs. Required for the correct positioning of the substrate tRNA for methylation. Required to suppress amino acid starvation-induced autophagy. Enhances the STK11/LKB1-induced cell growth suppression activity.</text>
</comment>
<dbReference type="SUPFAM" id="SSF50978">
    <property type="entry name" value="WD40 repeat-like"/>
    <property type="match status" value="3"/>
</dbReference>
<dbReference type="PANTHER" id="PTHR14344:SF3">
    <property type="entry name" value="WD REPEAT-CONTAINING PROTEIN 6"/>
    <property type="match status" value="1"/>
</dbReference>
<comment type="caution">
    <text evidence="12">The sequence shown here is derived from an EMBL/GenBank/DDBJ whole genome shotgun (WGS) entry which is preliminary data.</text>
</comment>
<evidence type="ECO:0000256" key="11">
    <source>
        <dbReference type="PROSITE-ProRule" id="PRU00221"/>
    </source>
</evidence>
<keyword evidence="2" id="KW-0963">Cytoplasm</keyword>
<keyword evidence="13" id="KW-1185">Reference proteome</keyword>
<accession>A0A8J6F9Y2</accession>
<dbReference type="InterPro" id="IPR019775">
    <property type="entry name" value="WD40_repeat_CS"/>
</dbReference>
<dbReference type="PROSITE" id="PS00678">
    <property type="entry name" value="WD_REPEATS_1"/>
    <property type="match status" value="2"/>
</dbReference>
<evidence type="ECO:0000256" key="4">
    <source>
        <dbReference type="ARBA" id="ARBA00022694"/>
    </source>
</evidence>
<dbReference type="PROSITE" id="PS50294">
    <property type="entry name" value="WD_REPEATS_REGION"/>
    <property type="match status" value="1"/>
</dbReference>
<dbReference type="Gene3D" id="2.130.10.10">
    <property type="entry name" value="YVTN repeat-like/Quinoprotein amine dehydrogenase"/>
    <property type="match status" value="4"/>
</dbReference>
<evidence type="ECO:0000256" key="1">
    <source>
        <dbReference type="ARBA" id="ARBA00004496"/>
    </source>
</evidence>
<dbReference type="PANTHER" id="PTHR14344">
    <property type="entry name" value="WD REPEAT PROTEIN"/>
    <property type="match status" value="1"/>
</dbReference>
<feature type="repeat" description="WD" evidence="11">
    <location>
        <begin position="213"/>
        <end position="246"/>
    </location>
</feature>
<dbReference type="EMBL" id="WNTK01000005">
    <property type="protein sequence ID" value="KAG9483451.1"/>
    <property type="molecule type" value="Genomic_DNA"/>
</dbReference>
<dbReference type="SUPFAM" id="SSF50969">
    <property type="entry name" value="YVTN repeat-like/Quinoprotein amine dehydrogenase"/>
    <property type="match status" value="1"/>
</dbReference>
<dbReference type="GO" id="GO:0030488">
    <property type="term" value="P:tRNA methylation"/>
    <property type="evidence" value="ECO:0007669"/>
    <property type="project" value="TreeGrafter"/>
</dbReference>
<organism evidence="12 13">
    <name type="scientific">Eleutherodactylus coqui</name>
    <name type="common">Puerto Rican coqui</name>
    <dbReference type="NCBI Taxonomy" id="57060"/>
    <lineage>
        <taxon>Eukaryota</taxon>
        <taxon>Metazoa</taxon>
        <taxon>Chordata</taxon>
        <taxon>Craniata</taxon>
        <taxon>Vertebrata</taxon>
        <taxon>Euteleostomi</taxon>
        <taxon>Amphibia</taxon>
        <taxon>Batrachia</taxon>
        <taxon>Anura</taxon>
        <taxon>Neobatrachia</taxon>
        <taxon>Hyloidea</taxon>
        <taxon>Eleutherodactylidae</taxon>
        <taxon>Eleutherodactylinae</taxon>
        <taxon>Eleutherodactylus</taxon>
        <taxon>Eleutherodactylus</taxon>
    </lineage>
</organism>
<dbReference type="InterPro" id="IPR015943">
    <property type="entry name" value="WD40/YVTN_repeat-like_dom_sf"/>
</dbReference>
<evidence type="ECO:0000313" key="13">
    <source>
        <dbReference type="Proteomes" id="UP000770717"/>
    </source>
</evidence>
<dbReference type="OrthoDB" id="5594999at2759"/>
<keyword evidence="5" id="KW-0677">Repeat</keyword>
<comment type="subcellular location">
    <subcellularLocation>
        <location evidence="1">Cytoplasm</location>
    </subcellularLocation>
</comment>
<keyword evidence="4" id="KW-0819">tRNA processing</keyword>
<dbReference type="PROSITE" id="PS50082">
    <property type="entry name" value="WD_REPEATS_2"/>
    <property type="match status" value="2"/>
</dbReference>
<evidence type="ECO:0000256" key="2">
    <source>
        <dbReference type="ARBA" id="ARBA00022490"/>
    </source>
</evidence>
<proteinExistence type="inferred from homology"/>